<evidence type="ECO:0000256" key="5">
    <source>
        <dbReference type="ARBA" id="ARBA00022801"/>
    </source>
</evidence>
<keyword evidence="2 6" id="KW-0819">tRNA processing</keyword>
<keyword evidence="4 6" id="KW-0255">Endonuclease</keyword>
<comment type="subunit">
    <text evidence="6">Consists of a catalytic RNA component and at least 4-5 protein subunits.</text>
</comment>
<comment type="catalytic activity">
    <reaction evidence="6">
        <text>Endonucleolytic cleavage of RNA, removing 5'-extranucleotides from tRNA precursor.</text>
        <dbReference type="EC" id="3.1.26.5"/>
    </reaction>
</comment>
<dbReference type="Gene3D" id="2.30.30.210">
    <property type="entry name" value="Ribonuclease P/MRP, subunit p29"/>
    <property type="match status" value="1"/>
</dbReference>
<dbReference type="AlphaFoldDB" id="A0A0M0C003"/>
<evidence type="ECO:0000256" key="1">
    <source>
        <dbReference type="ARBA" id="ARBA00022490"/>
    </source>
</evidence>
<dbReference type="Pfam" id="PF01868">
    <property type="entry name" value="RNase_P-MRP_p29"/>
    <property type="match status" value="1"/>
</dbReference>
<evidence type="ECO:0000256" key="3">
    <source>
        <dbReference type="ARBA" id="ARBA00022722"/>
    </source>
</evidence>
<dbReference type="InterPro" id="IPR023534">
    <property type="entry name" value="Rof/RNase_P-like"/>
</dbReference>
<comment type="similarity">
    <text evidence="6">Belongs to the eukaryotic/archaeal RNase P protein component 1 family.</text>
</comment>
<dbReference type="GO" id="GO:0030677">
    <property type="term" value="C:ribonuclease P complex"/>
    <property type="evidence" value="ECO:0007669"/>
    <property type="project" value="UniProtKB-UniRule"/>
</dbReference>
<keyword evidence="3 6" id="KW-0540">Nuclease</keyword>
<dbReference type="HAMAP" id="MF_00754">
    <property type="entry name" value="RNase_P_1"/>
    <property type="match status" value="1"/>
</dbReference>
<dbReference type="GO" id="GO:0004526">
    <property type="term" value="F:ribonuclease P activity"/>
    <property type="evidence" value="ECO:0007669"/>
    <property type="project" value="UniProtKB-UniRule"/>
</dbReference>
<dbReference type="SUPFAM" id="SSF101744">
    <property type="entry name" value="Rof/RNase P subunit-like"/>
    <property type="match status" value="1"/>
</dbReference>
<keyword evidence="5 6" id="KW-0378">Hydrolase</keyword>
<dbReference type="EMBL" id="LFWU01000015">
    <property type="protein sequence ID" value="KON34044.1"/>
    <property type="molecule type" value="Genomic_DNA"/>
</dbReference>
<gene>
    <name evidence="6" type="primary">rnp1</name>
    <name evidence="7" type="ORF">AC477_00885</name>
</gene>
<comment type="function">
    <text evidence="6">Part of ribonuclease P, a protein complex that generates mature tRNA molecules by cleaving their 5'-ends.</text>
</comment>
<evidence type="ECO:0000313" key="8">
    <source>
        <dbReference type="Proteomes" id="UP000037237"/>
    </source>
</evidence>
<dbReference type="InterPro" id="IPR036980">
    <property type="entry name" value="RNase_P/MRP_Rpp29_sf"/>
</dbReference>
<evidence type="ECO:0000256" key="2">
    <source>
        <dbReference type="ARBA" id="ARBA00022694"/>
    </source>
</evidence>
<evidence type="ECO:0000256" key="4">
    <source>
        <dbReference type="ARBA" id="ARBA00022759"/>
    </source>
</evidence>
<name>A0A0M0C003_9ARCH</name>
<keyword evidence="1 6" id="KW-0963">Cytoplasm</keyword>
<evidence type="ECO:0000256" key="6">
    <source>
        <dbReference type="HAMAP-Rule" id="MF_00754"/>
    </source>
</evidence>
<protein>
    <recommendedName>
        <fullName evidence="6">Ribonuclease P protein component 1</fullName>
        <shortName evidence="6">RNase P component 1</shortName>
        <ecNumber evidence="6">3.1.26.5</ecNumber>
    </recommendedName>
    <alternativeName>
        <fullName evidence="6">Rpp29</fullName>
    </alternativeName>
</protein>
<dbReference type="InterPro" id="IPR023538">
    <property type="entry name" value="RNP1"/>
</dbReference>
<organism evidence="7 8">
    <name type="scientific">miscellaneous Crenarchaeota group-1 archaeon SG8-32-1</name>
    <dbReference type="NCBI Taxonomy" id="1685124"/>
    <lineage>
        <taxon>Archaea</taxon>
        <taxon>Candidatus Bathyarchaeota</taxon>
        <taxon>MCG-1</taxon>
    </lineage>
</organism>
<dbReference type="Proteomes" id="UP000037237">
    <property type="component" value="Unassembled WGS sequence"/>
</dbReference>
<dbReference type="SMART" id="SM00538">
    <property type="entry name" value="POP4"/>
    <property type="match status" value="1"/>
</dbReference>
<comment type="subcellular location">
    <subcellularLocation>
        <location evidence="6">Cytoplasm</location>
    </subcellularLocation>
</comment>
<comment type="caution">
    <text evidence="7">The sequence shown here is derived from an EMBL/GenBank/DDBJ whole genome shotgun (WGS) entry which is preliminary data.</text>
</comment>
<proteinExistence type="inferred from homology"/>
<dbReference type="GO" id="GO:0001682">
    <property type="term" value="P:tRNA 5'-leader removal"/>
    <property type="evidence" value="ECO:0007669"/>
    <property type="project" value="UniProtKB-UniRule"/>
</dbReference>
<dbReference type="EC" id="3.1.26.5" evidence="6"/>
<accession>A0A0M0C003</accession>
<reference evidence="7 8" key="1">
    <citation type="submission" date="2015-06" db="EMBL/GenBank/DDBJ databases">
        <title>New insights into the roles of widespread benthic archaea in carbon and nitrogen cycling.</title>
        <authorList>
            <person name="Lazar C.S."/>
            <person name="Baker B.J."/>
            <person name="Seitz K.W."/>
            <person name="Hyde A.S."/>
            <person name="Dick G.J."/>
            <person name="Hinrichs K.-U."/>
            <person name="Teske A.P."/>
        </authorList>
    </citation>
    <scope>NUCLEOTIDE SEQUENCE [LARGE SCALE GENOMIC DNA]</scope>
    <source>
        <strain evidence="7">SG8-32-1</strain>
    </source>
</reference>
<dbReference type="GO" id="GO:0003723">
    <property type="term" value="F:RNA binding"/>
    <property type="evidence" value="ECO:0007669"/>
    <property type="project" value="InterPro"/>
</dbReference>
<evidence type="ECO:0000313" key="7">
    <source>
        <dbReference type="EMBL" id="KON34044.1"/>
    </source>
</evidence>
<dbReference type="InterPro" id="IPR002730">
    <property type="entry name" value="Rpp29/RNP1"/>
</dbReference>
<dbReference type="GO" id="GO:0005737">
    <property type="term" value="C:cytoplasm"/>
    <property type="evidence" value="ECO:0007669"/>
    <property type="project" value="UniProtKB-SubCell"/>
</dbReference>
<sequence length="93" mass="10458">MPISSSIVQDEFLGLELTVVKSLNYSDVGITGKVVKETRNTFTILKNGEQKVLVKDTSVFGFIMTDGTVVEIDGKALMGRPEDRIKKRLRRLW</sequence>